<sequence length="119" mass="13311">MAHDSSGTCIGWMSQRFAKFVPPLIVEAFAAREAISLTLRAGWEKVILEGDCESLFHLLRTNVDDNSASGPVVNEIRFLCSRISCAFSIVKRTGNCVAHILLDSQVCEWKAHLHHRLFL</sequence>
<dbReference type="Pfam" id="PF13456">
    <property type="entry name" value="RVT_3"/>
    <property type="match status" value="1"/>
</dbReference>
<accession>A0AAE1Y7N6</accession>
<keyword evidence="3" id="KW-1185">Reference proteome</keyword>
<feature type="domain" description="RNase H type-1" evidence="1">
    <location>
        <begin position="4"/>
        <end position="101"/>
    </location>
</feature>
<reference evidence="2" key="2">
    <citation type="journal article" date="2024" name="Plant">
        <title>Genomic evolution and insights into agronomic trait innovations of Sesamum species.</title>
        <authorList>
            <person name="Miao H."/>
            <person name="Wang L."/>
            <person name="Qu L."/>
            <person name="Liu H."/>
            <person name="Sun Y."/>
            <person name="Le M."/>
            <person name="Wang Q."/>
            <person name="Wei S."/>
            <person name="Zheng Y."/>
            <person name="Lin W."/>
            <person name="Duan Y."/>
            <person name="Cao H."/>
            <person name="Xiong S."/>
            <person name="Wang X."/>
            <person name="Wei L."/>
            <person name="Li C."/>
            <person name="Ma Q."/>
            <person name="Ju M."/>
            <person name="Zhao R."/>
            <person name="Li G."/>
            <person name="Mu C."/>
            <person name="Tian Q."/>
            <person name="Mei H."/>
            <person name="Zhang T."/>
            <person name="Gao T."/>
            <person name="Zhang H."/>
        </authorList>
    </citation>
    <scope>NUCLEOTIDE SEQUENCE</scope>
    <source>
        <strain evidence="2">3651</strain>
    </source>
</reference>
<organism evidence="2 3">
    <name type="scientific">Sesamum alatum</name>
    <dbReference type="NCBI Taxonomy" id="300844"/>
    <lineage>
        <taxon>Eukaryota</taxon>
        <taxon>Viridiplantae</taxon>
        <taxon>Streptophyta</taxon>
        <taxon>Embryophyta</taxon>
        <taxon>Tracheophyta</taxon>
        <taxon>Spermatophyta</taxon>
        <taxon>Magnoliopsida</taxon>
        <taxon>eudicotyledons</taxon>
        <taxon>Gunneridae</taxon>
        <taxon>Pentapetalae</taxon>
        <taxon>asterids</taxon>
        <taxon>lamiids</taxon>
        <taxon>Lamiales</taxon>
        <taxon>Pedaliaceae</taxon>
        <taxon>Sesamum</taxon>
    </lineage>
</organism>
<dbReference type="InterPro" id="IPR002156">
    <property type="entry name" value="RNaseH_domain"/>
</dbReference>
<comment type="caution">
    <text evidence="2">The sequence shown here is derived from an EMBL/GenBank/DDBJ whole genome shotgun (WGS) entry which is preliminary data.</text>
</comment>
<proteinExistence type="predicted"/>
<dbReference type="AlphaFoldDB" id="A0AAE1Y7N6"/>
<name>A0AAE1Y7N6_9LAMI</name>
<evidence type="ECO:0000313" key="2">
    <source>
        <dbReference type="EMBL" id="KAK4424603.1"/>
    </source>
</evidence>
<dbReference type="EMBL" id="JACGWO010000006">
    <property type="protein sequence ID" value="KAK4424603.1"/>
    <property type="molecule type" value="Genomic_DNA"/>
</dbReference>
<evidence type="ECO:0000259" key="1">
    <source>
        <dbReference type="Pfam" id="PF13456"/>
    </source>
</evidence>
<dbReference type="GO" id="GO:0004523">
    <property type="term" value="F:RNA-DNA hybrid ribonuclease activity"/>
    <property type="evidence" value="ECO:0007669"/>
    <property type="project" value="InterPro"/>
</dbReference>
<protein>
    <recommendedName>
        <fullName evidence="1">RNase H type-1 domain-containing protein</fullName>
    </recommendedName>
</protein>
<evidence type="ECO:0000313" key="3">
    <source>
        <dbReference type="Proteomes" id="UP001293254"/>
    </source>
</evidence>
<gene>
    <name evidence="2" type="ORF">Salat_1653900</name>
</gene>
<dbReference type="Proteomes" id="UP001293254">
    <property type="component" value="Unassembled WGS sequence"/>
</dbReference>
<dbReference type="PANTHER" id="PTHR47074">
    <property type="entry name" value="BNAC02G40300D PROTEIN"/>
    <property type="match status" value="1"/>
</dbReference>
<reference evidence="2" key="1">
    <citation type="submission" date="2020-06" db="EMBL/GenBank/DDBJ databases">
        <authorList>
            <person name="Li T."/>
            <person name="Hu X."/>
            <person name="Zhang T."/>
            <person name="Song X."/>
            <person name="Zhang H."/>
            <person name="Dai N."/>
            <person name="Sheng W."/>
            <person name="Hou X."/>
            <person name="Wei L."/>
        </authorList>
    </citation>
    <scope>NUCLEOTIDE SEQUENCE</scope>
    <source>
        <strain evidence="2">3651</strain>
        <tissue evidence="2">Leaf</tissue>
    </source>
</reference>
<dbReference type="InterPro" id="IPR044730">
    <property type="entry name" value="RNase_H-like_dom_plant"/>
</dbReference>
<dbReference type="GO" id="GO:0003676">
    <property type="term" value="F:nucleic acid binding"/>
    <property type="evidence" value="ECO:0007669"/>
    <property type="project" value="InterPro"/>
</dbReference>
<dbReference type="PANTHER" id="PTHR47074:SF48">
    <property type="entry name" value="POLYNUCLEOTIDYL TRANSFERASE, RIBONUCLEASE H-LIKE SUPERFAMILY PROTEIN"/>
    <property type="match status" value="1"/>
</dbReference>
<dbReference type="CDD" id="cd06222">
    <property type="entry name" value="RNase_H_like"/>
    <property type="match status" value="1"/>
</dbReference>
<dbReference type="InterPro" id="IPR052929">
    <property type="entry name" value="RNase_H-like_EbsB-rel"/>
</dbReference>